<dbReference type="Gene3D" id="2.30.40.10">
    <property type="entry name" value="Urease, subunit C, domain 1"/>
    <property type="match status" value="1"/>
</dbReference>
<dbReference type="Pfam" id="PF01979">
    <property type="entry name" value="Amidohydro_1"/>
    <property type="match status" value="1"/>
</dbReference>
<dbReference type="PANTHER" id="PTHR43135">
    <property type="entry name" value="ALPHA-D-RIBOSE 1-METHYLPHOSPHONATE 5-TRIPHOSPHATE DIPHOSPHATASE"/>
    <property type="match status" value="1"/>
</dbReference>
<dbReference type="InterPro" id="IPR051781">
    <property type="entry name" value="Metallo-dep_Hydrolase"/>
</dbReference>
<dbReference type="InterPro" id="IPR011059">
    <property type="entry name" value="Metal-dep_hydrolase_composite"/>
</dbReference>
<dbReference type="Gene3D" id="1.20.58.520">
    <property type="entry name" value="Amidohydrolase"/>
    <property type="match status" value="1"/>
</dbReference>
<feature type="domain" description="Amidohydrolase-related" evidence="2">
    <location>
        <begin position="116"/>
        <end position="468"/>
    </location>
</feature>
<evidence type="ECO:0000259" key="2">
    <source>
        <dbReference type="Pfam" id="PF01979"/>
    </source>
</evidence>
<dbReference type="SUPFAM" id="SSF51556">
    <property type="entry name" value="Metallo-dependent hydrolases"/>
    <property type="match status" value="1"/>
</dbReference>
<keyword evidence="3" id="KW-0378">Hydrolase</keyword>
<dbReference type="InParanoid" id="A0A4R6QCU3"/>
<dbReference type="PANTHER" id="PTHR43135:SF3">
    <property type="entry name" value="ALPHA-D-RIBOSE 1-METHYLPHOSPHONATE 5-TRIPHOSPHATE DIPHOSPHATASE"/>
    <property type="match status" value="1"/>
</dbReference>
<dbReference type="EMBL" id="SNXS01000016">
    <property type="protein sequence ID" value="TDP60468.1"/>
    <property type="molecule type" value="Genomic_DNA"/>
</dbReference>
<organism evidence="3 4">
    <name type="scientific">Roseateles toxinivorans</name>
    <dbReference type="NCBI Taxonomy" id="270368"/>
    <lineage>
        <taxon>Bacteria</taxon>
        <taxon>Pseudomonadati</taxon>
        <taxon>Pseudomonadota</taxon>
        <taxon>Betaproteobacteria</taxon>
        <taxon>Burkholderiales</taxon>
        <taxon>Sphaerotilaceae</taxon>
        <taxon>Roseateles</taxon>
    </lineage>
</organism>
<dbReference type="Gene3D" id="3.30.110.90">
    <property type="entry name" value="Amidohydrolase"/>
    <property type="match status" value="1"/>
</dbReference>
<name>A0A4R6QCU3_9BURK</name>
<comment type="caution">
    <text evidence="3">The sequence shown here is derived from an EMBL/GenBank/DDBJ whole genome shotgun (WGS) entry which is preliminary data.</text>
</comment>
<dbReference type="GO" id="GO:0016810">
    <property type="term" value="F:hydrolase activity, acting on carbon-nitrogen (but not peptide) bonds"/>
    <property type="evidence" value="ECO:0007669"/>
    <property type="project" value="InterPro"/>
</dbReference>
<proteinExistence type="predicted"/>
<keyword evidence="4" id="KW-1185">Reference proteome</keyword>
<protein>
    <submittedName>
        <fullName evidence="3">Imidazolonepropionase-like amidohydrolase</fullName>
    </submittedName>
</protein>
<sequence length="510" mass="54914">MLCCPMHMAMMLPMGMGAAVAAPPPSEPPPSFIDGTAPKATEWASRGDEHTKDLFDVAEPGCWVVLRGATVWPMTGDEGLPNHDILVRDGVIRAVQPTGAALPEGARVIEAQGQHVIPGLADNHCHPPLMHISGNWAGMFGPQVKAEDLQLPYDLLMFLFLSGGITRIQAMAGSAEDLALRDSIRQGRLRGPAMRVASPVIDGYPLVWGSAISYGIGTPEGGRTAARRLQELGFDFAKPYTRLGLEAYDLLMDECKALGIEVTGHIPAAVSVEHALRKGQRGVAHVFEYFYNDSESERRNLDMMARRARLSAELGVTVQSTLTVSMMFEYDIGQRPDAFKAAGVFDPVLRHLMRPAGPIVQMFSGNPQFVAQGTDCLLHSINMMKALKAEGVRIVPGTDMGNCNGTGPHTIHDELEWFVKDVGMTPLEALRCATVNSAAHHGESSVSGTLETGKRSDLVLLNADPSRDIGATRQIAGVMLGNAYLHRAAMDRGVERAKAIFARMPVPAAA</sequence>
<feature type="chain" id="PRO_5020725840" evidence="1">
    <location>
        <begin position="22"/>
        <end position="510"/>
    </location>
</feature>
<dbReference type="InterPro" id="IPR032466">
    <property type="entry name" value="Metal_Hydrolase"/>
</dbReference>
<evidence type="ECO:0000313" key="4">
    <source>
        <dbReference type="Proteomes" id="UP000295361"/>
    </source>
</evidence>
<keyword evidence="1" id="KW-0732">Signal</keyword>
<dbReference type="AlphaFoldDB" id="A0A4R6QCU3"/>
<dbReference type="FunCoup" id="A0A4R6QCU3">
    <property type="interactions" value="12"/>
</dbReference>
<dbReference type="Proteomes" id="UP000295361">
    <property type="component" value="Unassembled WGS sequence"/>
</dbReference>
<evidence type="ECO:0000313" key="3">
    <source>
        <dbReference type="EMBL" id="TDP60468.1"/>
    </source>
</evidence>
<accession>A0A4R6QCU3</accession>
<dbReference type="SUPFAM" id="SSF51338">
    <property type="entry name" value="Composite domain of metallo-dependent hydrolases"/>
    <property type="match status" value="1"/>
</dbReference>
<evidence type="ECO:0000256" key="1">
    <source>
        <dbReference type="SAM" id="SignalP"/>
    </source>
</evidence>
<dbReference type="InterPro" id="IPR006680">
    <property type="entry name" value="Amidohydro-rel"/>
</dbReference>
<feature type="signal peptide" evidence="1">
    <location>
        <begin position="1"/>
        <end position="21"/>
    </location>
</feature>
<gene>
    <name evidence="3" type="ORF">DES47_11668</name>
</gene>
<reference evidence="3 4" key="1">
    <citation type="submission" date="2019-03" db="EMBL/GenBank/DDBJ databases">
        <title>Genomic Encyclopedia of Type Strains, Phase IV (KMG-IV): sequencing the most valuable type-strain genomes for metagenomic binning, comparative biology and taxonomic classification.</title>
        <authorList>
            <person name="Goeker M."/>
        </authorList>
    </citation>
    <scope>NUCLEOTIDE SEQUENCE [LARGE SCALE GENOMIC DNA]</scope>
    <source>
        <strain evidence="3 4">DSM 16998</strain>
    </source>
</reference>
<dbReference type="Gene3D" id="3.40.50.10910">
    <property type="entry name" value="Amidohydrolase"/>
    <property type="match status" value="1"/>
</dbReference>